<proteinExistence type="predicted"/>
<keyword evidence="2" id="KW-1185">Reference proteome</keyword>
<evidence type="ECO:0008006" key="3">
    <source>
        <dbReference type="Google" id="ProtNLM"/>
    </source>
</evidence>
<sequence>MVFPPTTNENFREPLRLTSHELRTRALTLDTEILALCTQLDARLTDRATVQEALDTIVYPVLTLPVEITSEIFCWTVLHPGRVPPTWIPLHQHFVLGQICRVWCQIVLSTPKLWNTITLRALDGVEGQNLFRLQTFLSRAAPLPLSISFYNHIAWETDVFSIFASHCRTWGNLSFSGPFGNLEPLTTINQLPMLKSLKLILDDTADENMFGVMLLGDLGIHSVF</sequence>
<dbReference type="EMBL" id="JARKIB010000032">
    <property type="protein sequence ID" value="KAJ7762640.1"/>
    <property type="molecule type" value="Genomic_DNA"/>
</dbReference>
<reference evidence="1" key="1">
    <citation type="submission" date="2023-03" db="EMBL/GenBank/DDBJ databases">
        <title>Massive genome expansion in bonnet fungi (Mycena s.s.) driven by repeated elements and novel gene families across ecological guilds.</title>
        <authorList>
            <consortium name="Lawrence Berkeley National Laboratory"/>
            <person name="Harder C.B."/>
            <person name="Miyauchi S."/>
            <person name="Viragh M."/>
            <person name="Kuo A."/>
            <person name="Thoen E."/>
            <person name="Andreopoulos B."/>
            <person name="Lu D."/>
            <person name="Skrede I."/>
            <person name="Drula E."/>
            <person name="Henrissat B."/>
            <person name="Morin E."/>
            <person name="Kohler A."/>
            <person name="Barry K."/>
            <person name="LaButti K."/>
            <person name="Morin E."/>
            <person name="Salamov A."/>
            <person name="Lipzen A."/>
            <person name="Mereny Z."/>
            <person name="Hegedus B."/>
            <person name="Baldrian P."/>
            <person name="Stursova M."/>
            <person name="Weitz H."/>
            <person name="Taylor A."/>
            <person name="Grigoriev I.V."/>
            <person name="Nagy L.G."/>
            <person name="Martin F."/>
            <person name="Kauserud H."/>
        </authorList>
    </citation>
    <scope>NUCLEOTIDE SEQUENCE</scope>
    <source>
        <strain evidence="1">CBHHK182m</strain>
    </source>
</reference>
<evidence type="ECO:0000313" key="2">
    <source>
        <dbReference type="Proteomes" id="UP001215598"/>
    </source>
</evidence>
<name>A0AAD7NHP2_9AGAR</name>
<dbReference type="AlphaFoldDB" id="A0AAD7NHP2"/>
<gene>
    <name evidence="1" type="ORF">B0H16DRAFT_1311834</name>
</gene>
<protein>
    <recommendedName>
        <fullName evidence="3">F-box domain-containing protein</fullName>
    </recommendedName>
</protein>
<dbReference type="Proteomes" id="UP001215598">
    <property type="component" value="Unassembled WGS sequence"/>
</dbReference>
<organism evidence="1 2">
    <name type="scientific">Mycena metata</name>
    <dbReference type="NCBI Taxonomy" id="1033252"/>
    <lineage>
        <taxon>Eukaryota</taxon>
        <taxon>Fungi</taxon>
        <taxon>Dikarya</taxon>
        <taxon>Basidiomycota</taxon>
        <taxon>Agaricomycotina</taxon>
        <taxon>Agaricomycetes</taxon>
        <taxon>Agaricomycetidae</taxon>
        <taxon>Agaricales</taxon>
        <taxon>Marasmiineae</taxon>
        <taxon>Mycenaceae</taxon>
        <taxon>Mycena</taxon>
    </lineage>
</organism>
<accession>A0AAD7NHP2</accession>
<evidence type="ECO:0000313" key="1">
    <source>
        <dbReference type="EMBL" id="KAJ7762640.1"/>
    </source>
</evidence>
<comment type="caution">
    <text evidence="1">The sequence shown here is derived from an EMBL/GenBank/DDBJ whole genome shotgun (WGS) entry which is preliminary data.</text>
</comment>